<dbReference type="AlphaFoldDB" id="A0A1F6NWW4"/>
<feature type="non-terminal residue" evidence="1">
    <location>
        <position position="1"/>
    </location>
</feature>
<sequence length="99" mass="11352">AYYTASKHRLCRDVIGNIALLQNAFRRRPTEKRKEDAMFPTPNYRWKCKDCGEELTAHQDEEFPQLGAVSSKCPKCGGEMVGNPIVHRGPFPENPFRKD</sequence>
<evidence type="ECO:0000313" key="2">
    <source>
        <dbReference type="Proteomes" id="UP000177907"/>
    </source>
</evidence>
<evidence type="ECO:0000313" key="1">
    <source>
        <dbReference type="EMBL" id="OGH88417.1"/>
    </source>
</evidence>
<proteinExistence type="predicted"/>
<accession>A0A1F6NWW4</accession>
<comment type="caution">
    <text evidence="1">The sequence shown here is derived from an EMBL/GenBank/DDBJ whole genome shotgun (WGS) entry which is preliminary data.</text>
</comment>
<gene>
    <name evidence="1" type="ORF">A3J93_04065</name>
</gene>
<organism evidence="1 2">
    <name type="scientific">Candidatus Magasanikbacteria bacterium RIFOXYC2_FULL_42_28</name>
    <dbReference type="NCBI Taxonomy" id="1798704"/>
    <lineage>
        <taxon>Bacteria</taxon>
        <taxon>Candidatus Magasanikiibacteriota</taxon>
    </lineage>
</organism>
<dbReference type="Proteomes" id="UP000177907">
    <property type="component" value="Unassembled WGS sequence"/>
</dbReference>
<dbReference type="EMBL" id="MFQZ01000002">
    <property type="protein sequence ID" value="OGH88417.1"/>
    <property type="molecule type" value="Genomic_DNA"/>
</dbReference>
<protein>
    <submittedName>
        <fullName evidence="1">Uncharacterized protein</fullName>
    </submittedName>
</protein>
<name>A0A1F6NWW4_9BACT</name>
<reference evidence="1 2" key="1">
    <citation type="journal article" date="2016" name="Nat. Commun.">
        <title>Thousands of microbial genomes shed light on interconnected biogeochemical processes in an aquifer system.</title>
        <authorList>
            <person name="Anantharaman K."/>
            <person name="Brown C.T."/>
            <person name="Hug L.A."/>
            <person name="Sharon I."/>
            <person name="Castelle C.J."/>
            <person name="Probst A.J."/>
            <person name="Thomas B.C."/>
            <person name="Singh A."/>
            <person name="Wilkins M.J."/>
            <person name="Karaoz U."/>
            <person name="Brodie E.L."/>
            <person name="Williams K.H."/>
            <person name="Hubbard S.S."/>
            <person name="Banfield J.F."/>
        </authorList>
    </citation>
    <scope>NUCLEOTIDE SEQUENCE [LARGE SCALE GENOMIC DNA]</scope>
</reference>